<proteinExistence type="predicted"/>
<comment type="caution">
    <text evidence="2">The sequence shown here is derived from an EMBL/GenBank/DDBJ whole genome shotgun (WGS) entry which is preliminary data.</text>
</comment>
<protein>
    <submittedName>
        <fullName evidence="2">Uncharacterized protein</fullName>
    </submittedName>
</protein>
<feature type="compositionally biased region" description="Basic and acidic residues" evidence="1">
    <location>
        <begin position="49"/>
        <end position="69"/>
    </location>
</feature>
<reference evidence="2" key="1">
    <citation type="journal article" date="2023" name="Mol. Biol. Evol.">
        <title>Third-Generation Sequencing Reveals the Adaptive Role of the Epigenome in Three Deep-Sea Polychaetes.</title>
        <authorList>
            <person name="Perez M."/>
            <person name="Aroh O."/>
            <person name="Sun Y."/>
            <person name="Lan Y."/>
            <person name="Juniper S.K."/>
            <person name="Young C.R."/>
            <person name="Angers B."/>
            <person name="Qian P.Y."/>
        </authorList>
    </citation>
    <scope>NUCLEOTIDE SEQUENCE</scope>
    <source>
        <strain evidence="2">P08H-3</strain>
    </source>
</reference>
<dbReference type="Proteomes" id="UP001208570">
    <property type="component" value="Unassembled WGS sequence"/>
</dbReference>
<name>A0AAD9K375_9ANNE</name>
<organism evidence="2 3">
    <name type="scientific">Paralvinella palmiformis</name>
    <dbReference type="NCBI Taxonomy" id="53620"/>
    <lineage>
        <taxon>Eukaryota</taxon>
        <taxon>Metazoa</taxon>
        <taxon>Spiralia</taxon>
        <taxon>Lophotrochozoa</taxon>
        <taxon>Annelida</taxon>
        <taxon>Polychaeta</taxon>
        <taxon>Sedentaria</taxon>
        <taxon>Canalipalpata</taxon>
        <taxon>Terebellida</taxon>
        <taxon>Terebelliformia</taxon>
        <taxon>Alvinellidae</taxon>
        <taxon>Paralvinella</taxon>
    </lineage>
</organism>
<keyword evidence="3" id="KW-1185">Reference proteome</keyword>
<feature type="region of interest" description="Disordered" evidence="1">
    <location>
        <begin position="143"/>
        <end position="205"/>
    </location>
</feature>
<gene>
    <name evidence="2" type="ORF">LSH36_72g08009</name>
</gene>
<feature type="compositionally biased region" description="Basic and acidic residues" evidence="1">
    <location>
        <begin position="174"/>
        <end position="204"/>
    </location>
</feature>
<dbReference type="AlphaFoldDB" id="A0AAD9K375"/>
<feature type="region of interest" description="Disordered" evidence="1">
    <location>
        <begin position="49"/>
        <end position="74"/>
    </location>
</feature>
<evidence type="ECO:0000313" key="2">
    <source>
        <dbReference type="EMBL" id="KAK2163934.1"/>
    </source>
</evidence>
<dbReference type="EMBL" id="JAODUP010000072">
    <property type="protein sequence ID" value="KAK2163934.1"/>
    <property type="molecule type" value="Genomic_DNA"/>
</dbReference>
<accession>A0AAD9K375</accession>
<evidence type="ECO:0000313" key="3">
    <source>
        <dbReference type="Proteomes" id="UP001208570"/>
    </source>
</evidence>
<evidence type="ECO:0000256" key="1">
    <source>
        <dbReference type="SAM" id="MobiDB-lite"/>
    </source>
</evidence>
<sequence length="277" mass="31464">MKGACSSSDNNDASSVEFENFTQSGQVPWSGGWGSAESGLNYIGRTRAFDPHHDHGLYERRSEDRERGAEFSPHMPRRMTKVFASHSEKKPRRPAVPMWLPVNTQNILAKVRELLGTQSTRNKMTVMGEGQKVRKRLPLDAKRHEPMKAHHASPSPGKPPPGDLGLEAQVLFNLERKNRENTRELDDKSCGIDSEHDHSSRTDQIDNDLYLDDIVRPHTETEESNWNKGMSYNMVELRRPVIWQLYFEDIMTVLAPHTLIDTICCHYGQSPGGSTIF</sequence>